<dbReference type="InterPro" id="IPR016047">
    <property type="entry name" value="M23ase_b-sheet_dom"/>
</dbReference>
<dbReference type="PANTHER" id="PTHR21666:SF289">
    <property type="entry name" value="L-ALA--D-GLU ENDOPEPTIDASE"/>
    <property type="match status" value="1"/>
</dbReference>
<dbReference type="Proteomes" id="UP001500655">
    <property type="component" value="Unassembled WGS sequence"/>
</dbReference>
<gene>
    <name evidence="3" type="ORF">GCM10009681_56030</name>
</gene>
<comment type="caution">
    <text evidence="3">The sequence shown here is derived from an EMBL/GenBank/DDBJ whole genome shotgun (WGS) entry which is preliminary data.</text>
</comment>
<accession>A0ABN2L729</accession>
<dbReference type="PANTHER" id="PTHR21666">
    <property type="entry name" value="PEPTIDASE-RELATED"/>
    <property type="match status" value="1"/>
</dbReference>
<name>A0ABN2L729_9ACTN</name>
<protein>
    <recommendedName>
        <fullName evidence="2">M23ase beta-sheet core domain-containing protein</fullName>
    </recommendedName>
</protein>
<dbReference type="InterPro" id="IPR050570">
    <property type="entry name" value="Cell_wall_metabolism_enzyme"/>
</dbReference>
<keyword evidence="1" id="KW-0732">Signal</keyword>
<dbReference type="RefSeq" id="WP_344088660.1">
    <property type="nucleotide sequence ID" value="NZ_BAAALS010000055.1"/>
</dbReference>
<organism evidence="3 4">
    <name type="scientific">Luedemannella helvata</name>
    <dbReference type="NCBI Taxonomy" id="349315"/>
    <lineage>
        <taxon>Bacteria</taxon>
        <taxon>Bacillati</taxon>
        <taxon>Actinomycetota</taxon>
        <taxon>Actinomycetes</taxon>
        <taxon>Micromonosporales</taxon>
        <taxon>Micromonosporaceae</taxon>
        <taxon>Luedemannella</taxon>
    </lineage>
</organism>
<dbReference type="EMBL" id="BAAALS010000055">
    <property type="protein sequence ID" value="GAA1777621.1"/>
    <property type="molecule type" value="Genomic_DNA"/>
</dbReference>
<evidence type="ECO:0000259" key="2">
    <source>
        <dbReference type="Pfam" id="PF01551"/>
    </source>
</evidence>
<feature type="domain" description="M23ase beta-sheet core" evidence="2">
    <location>
        <begin position="198"/>
        <end position="296"/>
    </location>
</feature>
<dbReference type="Gene3D" id="2.70.70.10">
    <property type="entry name" value="Glucose Permease (Domain IIA)"/>
    <property type="match status" value="1"/>
</dbReference>
<sequence length="305" mass="32925">MAERALDQARAVVDAARERIGAFARDAYRGREVERANALLGGIKPADFVMALGYLDQVSQRQREALDAATAARLMAKEKEAVAVGRAEAAARARQAAADALADARRTAVEARTAAIELTKLSQRRQRAWRSARRERSAILARYRELRAESARIAAHIRGMGHGPPVLLPGGRLPMPVRGWKSSDFGMRFDPYYHVWQLHAGIDIAAGGGEPIRAAASGRVLRAGWNGGYGNYTCVFHGTHKGRSLATCYAHQSKILVGVGEWVSRGQVIGRVGTTGASTGNHLHFEVRVDGAPVNPVGYLPACLC</sequence>
<evidence type="ECO:0000313" key="3">
    <source>
        <dbReference type="EMBL" id="GAA1777621.1"/>
    </source>
</evidence>
<dbReference type="SUPFAM" id="SSF51261">
    <property type="entry name" value="Duplicated hybrid motif"/>
    <property type="match status" value="1"/>
</dbReference>
<evidence type="ECO:0000313" key="4">
    <source>
        <dbReference type="Proteomes" id="UP001500655"/>
    </source>
</evidence>
<reference evidence="3 4" key="1">
    <citation type="journal article" date="2019" name="Int. J. Syst. Evol. Microbiol.">
        <title>The Global Catalogue of Microorganisms (GCM) 10K type strain sequencing project: providing services to taxonomists for standard genome sequencing and annotation.</title>
        <authorList>
            <consortium name="The Broad Institute Genomics Platform"/>
            <consortium name="The Broad Institute Genome Sequencing Center for Infectious Disease"/>
            <person name="Wu L."/>
            <person name="Ma J."/>
        </authorList>
    </citation>
    <scope>NUCLEOTIDE SEQUENCE [LARGE SCALE GENOMIC DNA]</scope>
    <source>
        <strain evidence="3 4">JCM 13249</strain>
    </source>
</reference>
<evidence type="ECO:0000256" key="1">
    <source>
        <dbReference type="ARBA" id="ARBA00022729"/>
    </source>
</evidence>
<dbReference type="Pfam" id="PF01551">
    <property type="entry name" value="Peptidase_M23"/>
    <property type="match status" value="1"/>
</dbReference>
<dbReference type="InterPro" id="IPR011055">
    <property type="entry name" value="Dup_hybrid_motif"/>
</dbReference>
<dbReference type="CDD" id="cd12797">
    <property type="entry name" value="M23_peptidase"/>
    <property type="match status" value="1"/>
</dbReference>
<keyword evidence="4" id="KW-1185">Reference proteome</keyword>
<proteinExistence type="predicted"/>